<organism evidence="7 8">
    <name type="scientific">Crossiella equi</name>
    <dbReference type="NCBI Taxonomy" id="130796"/>
    <lineage>
        <taxon>Bacteria</taxon>
        <taxon>Bacillati</taxon>
        <taxon>Actinomycetota</taxon>
        <taxon>Actinomycetes</taxon>
        <taxon>Pseudonocardiales</taxon>
        <taxon>Pseudonocardiaceae</taxon>
        <taxon>Crossiella</taxon>
    </lineage>
</organism>
<evidence type="ECO:0000313" key="8">
    <source>
        <dbReference type="Proteomes" id="UP001519363"/>
    </source>
</evidence>
<dbReference type="GO" id="GO:0003677">
    <property type="term" value="F:DNA binding"/>
    <property type="evidence" value="ECO:0007669"/>
    <property type="project" value="UniProtKB-KW"/>
</dbReference>
<evidence type="ECO:0000256" key="4">
    <source>
        <dbReference type="ARBA" id="ARBA00023163"/>
    </source>
</evidence>
<accession>A0ABS5A9E0</accession>
<dbReference type="Gene3D" id="1.25.40.10">
    <property type="entry name" value="Tetratricopeptide repeat domain"/>
    <property type="match status" value="1"/>
</dbReference>
<dbReference type="PROSITE" id="PS51755">
    <property type="entry name" value="OMPR_PHOB"/>
    <property type="match status" value="1"/>
</dbReference>
<dbReference type="PANTHER" id="PTHR35807:SF1">
    <property type="entry name" value="TRANSCRIPTIONAL REGULATOR REDD"/>
    <property type="match status" value="1"/>
</dbReference>
<feature type="DNA-binding region" description="OmpR/PhoB-type" evidence="5">
    <location>
        <begin position="1"/>
        <end position="91"/>
    </location>
</feature>
<dbReference type="InterPro" id="IPR036388">
    <property type="entry name" value="WH-like_DNA-bd_sf"/>
</dbReference>
<keyword evidence="4" id="KW-0804">Transcription</keyword>
<dbReference type="SUPFAM" id="SSF48452">
    <property type="entry name" value="TPR-like"/>
    <property type="match status" value="1"/>
</dbReference>
<reference evidence="7 8" key="1">
    <citation type="submission" date="2021-03" db="EMBL/GenBank/DDBJ databases">
        <title>Sequencing the genomes of 1000 actinobacteria strains.</title>
        <authorList>
            <person name="Klenk H.-P."/>
        </authorList>
    </citation>
    <scope>NUCLEOTIDE SEQUENCE [LARGE SCALE GENOMIC DNA]</scope>
    <source>
        <strain evidence="7 8">DSM 44580</strain>
    </source>
</reference>
<dbReference type="InterPro" id="IPR001867">
    <property type="entry name" value="OmpR/PhoB-type_DNA-bd"/>
</dbReference>
<evidence type="ECO:0000256" key="5">
    <source>
        <dbReference type="PROSITE-ProRule" id="PRU01091"/>
    </source>
</evidence>
<proteinExistence type="inferred from homology"/>
<keyword evidence="2" id="KW-0805">Transcription regulation</keyword>
<keyword evidence="3 5" id="KW-0238">DNA-binding</keyword>
<feature type="domain" description="OmpR/PhoB-type" evidence="6">
    <location>
        <begin position="1"/>
        <end position="91"/>
    </location>
</feature>
<dbReference type="Pfam" id="PF03704">
    <property type="entry name" value="BTAD"/>
    <property type="match status" value="1"/>
</dbReference>
<dbReference type="Pfam" id="PF00486">
    <property type="entry name" value="Trans_reg_C"/>
    <property type="match status" value="1"/>
</dbReference>
<dbReference type="PANTHER" id="PTHR35807">
    <property type="entry name" value="TRANSCRIPTIONAL REGULATOR REDD-RELATED"/>
    <property type="match status" value="1"/>
</dbReference>
<dbReference type="RefSeq" id="WP_086789147.1">
    <property type="nucleotide sequence ID" value="NZ_JAGIOO010000001.1"/>
</dbReference>
<sequence>MLSIDLLGPLRVTDDGVVLPVTAGKQRGLLAVLAARRGELVPVDDLVDHLWADRPPPAARNALQAHVGRLRRTLRDPGLVHTETGGYRLPAEHVLLDLDRFTTLCRNADAAAQAGRLAEAARQYERALGLWRGPALADVDLPRLRREVVPGWHEQRLRARLARLATARGMCRVDQAPAPRPRHTWWPVRESA</sequence>
<comment type="similarity">
    <text evidence="1">Belongs to the AfsR/DnrI/RedD regulatory family.</text>
</comment>
<dbReference type="InterPro" id="IPR005158">
    <property type="entry name" value="BTAD"/>
</dbReference>
<dbReference type="Gene3D" id="1.10.10.10">
    <property type="entry name" value="Winged helix-like DNA-binding domain superfamily/Winged helix DNA-binding domain"/>
    <property type="match status" value="1"/>
</dbReference>
<comment type="caution">
    <text evidence="7">The sequence shown here is derived from an EMBL/GenBank/DDBJ whole genome shotgun (WGS) entry which is preliminary data.</text>
</comment>
<name>A0ABS5A9E0_9PSEU</name>
<dbReference type="InterPro" id="IPR016032">
    <property type="entry name" value="Sig_transdc_resp-reg_C-effctor"/>
</dbReference>
<evidence type="ECO:0000256" key="1">
    <source>
        <dbReference type="ARBA" id="ARBA00005820"/>
    </source>
</evidence>
<evidence type="ECO:0000256" key="2">
    <source>
        <dbReference type="ARBA" id="ARBA00023015"/>
    </source>
</evidence>
<evidence type="ECO:0000313" key="7">
    <source>
        <dbReference type="EMBL" id="MBP2473193.1"/>
    </source>
</evidence>
<protein>
    <submittedName>
        <fullName evidence="7">DNA-binding SARP family transcriptional activator</fullName>
    </submittedName>
</protein>
<dbReference type="Proteomes" id="UP001519363">
    <property type="component" value="Unassembled WGS sequence"/>
</dbReference>
<dbReference type="InterPro" id="IPR051677">
    <property type="entry name" value="AfsR-DnrI-RedD_regulator"/>
</dbReference>
<gene>
    <name evidence="7" type="ORF">JOF53_002065</name>
</gene>
<evidence type="ECO:0000256" key="3">
    <source>
        <dbReference type="ARBA" id="ARBA00023125"/>
    </source>
</evidence>
<dbReference type="InterPro" id="IPR011990">
    <property type="entry name" value="TPR-like_helical_dom_sf"/>
</dbReference>
<dbReference type="EMBL" id="JAGIOO010000001">
    <property type="protein sequence ID" value="MBP2473193.1"/>
    <property type="molecule type" value="Genomic_DNA"/>
</dbReference>
<keyword evidence="8" id="KW-1185">Reference proteome</keyword>
<dbReference type="SMART" id="SM00862">
    <property type="entry name" value="Trans_reg_C"/>
    <property type="match status" value="1"/>
</dbReference>
<evidence type="ECO:0000259" key="6">
    <source>
        <dbReference type="PROSITE" id="PS51755"/>
    </source>
</evidence>
<dbReference type="SUPFAM" id="SSF46894">
    <property type="entry name" value="C-terminal effector domain of the bipartite response regulators"/>
    <property type="match status" value="1"/>
</dbReference>